<dbReference type="InterPro" id="IPR013745">
    <property type="entry name" value="Bit61/PRR5"/>
</dbReference>
<dbReference type="GO" id="GO:0031932">
    <property type="term" value="C:TORC2 complex"/>
    <property type="evidence" value="ECO:0007669"/>
    <property type="project" value="TreeGrafter"/>
</dbReference>
<proteinExistence type="predicted"/>
<evidence type="ECO:0008006" key="4">
    <source>
        <dbReference type="Google" id="ProtNLM"/>
    </source>
</evidence>
<sequence length="657" mass="71878">MATGVTVTLVRYATNAATSLGMEFSHMPFMAISCTPEADAVLTADKIAEQTRGDVRPFLIPAFQDEDGLDETRIMNIIYSLVMPYLHSPQTYVAVVSNERIIDAVLKGLLCMEGTSVHHQEPSSAKRSISIYTKPLLPGAYHQVHVSVHDEQIHARICTLSESAHLQHPTPSLMSIDKPSSTLPSPVSSSFPSDTSPEAAVSPGRDTLVLSRPDPHRSTPLSISPLRLRSVDTFMHSREGTPRLLSQTPKNAQSYDMLTMMRSIEKWDPMVDPLSSTPLDMLDSATTAGFSPLGLGARFLDTPSSASRGALSVRSMPASAVPLRSSNTPTPHATSHGHSGSASSVTNTSTLSGNVSAFAQSLFNYLPSPVAAIGGHNSGPTSAAPDPQSLLQLWQRICICVLPIFVQEPHNLLIEPLHDSVDLYVRLVHERDQVHARATLLSHFEKLVSTGLNGVTFQLQQNDGARLLYDFLRAWKHYYGTVMPFLHACFLPLESRLWSTDLLLTRSLHRHDKLAHIDPSHAPARIDLRHALLILFRDLIVLPICDWLYMTTVQMQYMIHTDPSNALNASVRGRLMQLVNIMNSLGTDDAAQQRIERLRRGLLSHGLSLHSHAPPTSTSILDVMSPSNASTQPSPISPIPSCPIYSTPNSPTVKSSH</sequence>
<dbReference type="GO" id="GO:0038203">
    <property type="term" value="P:TORC2 signaling"/>
    <property type="evidence" value="ECO:0007669"/>
    <property type="project" value="TreeGrafter"/>
</dbReference>
<reference evidence="2 3" key="1">
    <citation type="submission" date="2023-03" db="EMBL/GenBank/DDBJ databases">
        <title>Mating type loci evolution in Malassezia.</title>
        <authorList>
            <person name="Coelho M.A."/>
        </authorList>
    </citation>
    <scope>NUCLEOTIDE SEQUENCE [LARGE SCALE GENOMIC DNA]</scope>
    <source>
        <strain evidence="2 3">CBS 13387</strain>
    </source>
</reference>
<dbReference type="EMBL" id="CP119917">
    <property type="protein sequence ID" value="WFD14882.1"/>
    <property type="molecule type" value="Genomic_DNA"/>
</dbReference>
<dbReference type="Proteomes" id="UP001217582">
    <property type="component" value="Chromosome 2"/>
</dbReference>
<dbReference type="AlphaFoldDB" id="A0AAJ5YZ43"/>
<name>A0AAJ5YZ43_9BASI</name>
<feature type="compositionally biased region" description="Low complexity" evidence="1">
    <location>
        <begin position="332"/>
        <end position="344"/>
    </location>
</feature>
<dbReference type="Pfam" id="PF08539">
    <property type="entry name" value="HbrB"/>
    <property type="match status" value="1"/>
</dbReference>
<organism evidence="2 3">
    <name type="scientific">Malassezia arunalokei</name>
    <dbReference type="NCBI Taxonomy" id="1514897"/>
    <lineage>
        <taxon>Eukaryota</taxon>
        <taxon>Fungi</taxon>
        <taxon>Dikarya</taxon>
        <taxon>Basidiomycota</taxon>
        <taxon>Ustilaginomycotina</taxon>
        <taxon>Malasseziomycetes</taxon>
        <taxon>Malasseziales</taxon>
        <taxon>Malasseziaceae</taxon>
        <taxon>Malassezia</taxon>
    </lineage>
</organism>
<evidence type="ECO:0000256" key="1">
    <source>
        <dbReference type="SAM" id="MobiDB-lite"/>
    </source>
</evidence>
<feature type="region of interest" description="Disordered" evidence="1">
    <location>
        <begin position="169"/>
        <end position="222"/>
    </location>
</feature>
<dbReference type="PANTHER" id="PTHR32428:SF2">
    <property type="entry name" value="TARGET OF RAPAMYCIN COMPLEX 2 SUBUNIT BIT61-RELATED"/>
    <property type="match status" value="1"/>
</dbReference>
<feature type="region of interest" description="Disordered" evidence="1">
    <location>
        <begin position="310"/>
        <end position="346"/>
    </location>
</feature>
<dbReference type="PANTHER" id="PTHR32428">
    <property type="entry name" value="TARGET OF RAPAMYCIN COMPLEX 2 SUBUNIT BIT61-RELATED"/>
    <property type="match status" value="1"/>
</dbReference>
<feature type="compositionally biased region" description="Polar residues" evidence="1">
    <location>
        <begin position="614"/>
        <end position="632"/>
    </location>
</feature>
<protein>
    <recommendedName>
        <fullName evidence="4">HbrB-domain-containing protein</fullName>
    </recommendedName>
</protein>
<feature type="compositionally biased region" description="Low complexity" evidence="1">
    <location>
        <begin position="179"/>
        <end position="197"/>
    </location>
</feature>
<evidence type="ECO:0000313" key="3">
    <source>
        <dbReference type="Proteomes" id="UP001217582"/>
    </source>
</evidence>
<accession>A0AAJ5YZ43</accession>
<keyword evidence="3" id="KW-1185">Reference proteome</keyword>
<gene>
    <name evidence="2" type="ORF">MARU1_000893</name>
</gene>
<feature type="region of interest" description="Disordered" evidence="1">
    <location>
        <begin position="609"/>
        <end position="657"/>
    </location>
</feature>
<evidence type="ECO:0000313" key="2">
    <source>
        <dbReference type="EMBL" id="WFD14882.1"/>
    </source>
</evidence>